<dbReference type="PANTHER" id="PTHR16515">
    <property type="entry name" value="PR DOMAIN ZINC FINGER PROTEIN"/>
    <property type="match status" value="1"/>
</dbReference>
<dbReference type="GO" id="GO:0008270">
    <property type="term" value="F:zinc ion binding"/>
    <property type="evidence" value="ECO:0007669"/>
    <property type="project" value="UniProtKB-UniRule"/>
</dbReference>
<proteinExistence type="predicted"/>
<reference evidence="16" key="2">
    <citation type="submission" date="2025-04" db="UniProtKB">
        <authorList>
            <consortium name="RefSeq"/>
        </authorList>
    </citation>
    <scope>IDENTIFICATION</scope>
</reference>
<keyword evidence="8" id="KW-0539">Nucleus</keyword>
<feature type="domain" description="C2H2-type" evidence="12">
    <location>
        <begin position="252"/>
        <end position="280"/>
    </location>
</feature>
<feature type="domain" description="ZAD" evidence="13">
    <location>
        <begin position="3"/>
        <end position="78"/>
    </location>
</feature>
<dbReference type="SMART" id="SM00355">
    <property type="entry name" value="ZnF_C2H2"/>
    <property type="match status" value="5"/>
</dbReference>
<evidence type="ECO:0000256" key="4">
    <source>
        <dbReference type="ARBA" id="ARBA00022771"/>
    </source>
</evidence>
<keyword evidence="4 9" id="KW-0863">Zinc-finger</keyword>
<dbReference type="SUPFAM" id="SSF57667">
    <property type="entry name" value="beta-beta-alpha zinc fingers"/>
    <property type="match status" value="3"/>
</dbReference>
<dbReference type="RefSeq" id="XP_016987943.1">
    <property type="nucleotide sequence ID" value="XM_017132454.1"/>
</dbReference>
<evidence type="ECO:0000256" key="10">
    <source>
        <dbReference type="PROSITE-ProRule" id="PRU01263"/>
    </source>
</evidence>
<feature type="region of interest" description="Disordered" evidence="11">
    <location>
        <begin position="148"/>
        <end position="190"/>
    </location>
</feature>
<evidence type="ECO:0000313" key="14">
    <source>
        <dbReference type="EnsemblMetazoa" id="XP_016987943.1"/>
    </source>
</evidence>
<evidence type="ECO:0000256" key="1">
    <source>
        <dbReference type="ARBA" id="ARBA00004123"/>
    </source>
</evidence>
<protein>
    <submittedName>
        <fullName evidence="16">Myoneurin</fullName>
    </submittedName>
</protein>
<feature type="compositionally biased region" description="Acidic residues" evidence="11">
    <location>
        <begin position="366"/>
        <end position="417"/>
    </location>
</feature>
<dbReference type="FunFam" id="3.30.160.60:FF:001671">
    <property type="entry name" value="Zinc finger protein 94"/>
    <property type="match status" value="1"/>
</dbReference>
<dbReference type="GO" id="GO:0005634">
    <property type="term" value="C:nucleus"/>
    <property type="evidence" value="ECO:0007669"/>
    <property type="project" value="UniProtKB-SubCell"/>
</dbReference>
<feature type="binding site" evidence="10">
    <location>
        <position position="54"/>
    </location>
    <ligand>
        <name>Zn(2+)</name>
        <dbReference type="ChEBI" id="CHEBI:29105"/>
    </ligand>
</feature>
<dbReference type="InterPro" id="IPR013087">
    <property type="entry name" value="Znf_C2H2_type"/>
</dbReference>
<feature type="domain" description="C2H2-type" evidence="12">
    <location>
        <begin position="281"/>
        <end position="308"/>
    </location>
</feature>
<evidence type="ECO:0000259" key="13">
    <source>
        <dbReference type="PROSITE" id="PS51915"/>
    </source>
</evidence>
<dbReference type="InterPro" id="IPR012934">
    <property type="entry name" value="Znf_AD"/>
</dbReference>
<sequence length="417" mass="48927">MASECRICGERIFTPHPKNIFEKRNHRIRTAIEQITGLEIVLEKQLPQHICSCCLLDLSHAIAFRQRCLKTHENLHPKTSTSATNVGVLKGIVADLKVDYDPLMKQEVQDDISDMEDNKEFIMEVKTVIKSPPAKKIMRDVQKLPNSQSPRVMLKRIRVPEVRKPPAPSPPPLREPVRKPRKRRPRPKVDRSIKRYVCDQCGWSFNDMSNMKDHKLRHFEEQFSCDDCGRKFYTMPLLRLHIRVHHKGEKPYICKFCGMGFANSPSRCRHERQVHPNELSFPCGICGKRFNSDKGRNKHQEGHKSNRPDIHICLTCNKEFKEAQFLHRHYSTKYHRKRENLLAEDPKGELHSDPENEESPGYMEEGQADMEESQAEMDALLEDIDEDHYEEHEELDEEEPFEDFEYDETIMEEELYA</sequence>
<reference evidence="14" key="3">
    <citation type="submission" date="2025-05" db="UniProtKB">
        <authorList>
            <consortium name="EnsemblMetazoa"/>
        </authorList>
    </citation>
    <scope>IDENTIFICATION</scope>
</reference>
<dbReference type="PANTHER" id="PTHR16515:SF66">
    <property type="entry name" value="C2H2-TYPE DOMAIN-CONTAINING PROTEIN"/>
    <property type="match status" value="1"/>
</dbReference>
<dbReference type="FunFam" id="3.30.160.60:FF:001273">
    <property type="entry name" value="Zinc finger protein"/>
    <property type="match status" value="1"/>
</dbReference>
<dbReference type="Proteomes" id="UP001652680">
    <property type="component" value="Unassembled WGS sequence"/>
</dbReference>
<keyword evidence="6" id="KW-0805">Transcription regulation</keyword>
<dbReference type="EnsemblMetazoa" id="XM_017132454.2">
    <property type="protein sequence ID" value="XP_016987943.1"/>
    <property type="gene ID" value="LOC108050674"/>
</dbReference>
<dbReference type="PROSITE" id="PS00028">
    <property type="entry name" value="ZINC_FINGER_C2H2_1"/>
    <property type="match status" value="5"/>
</dbReference>
<feature type="domain" description="C2H2-type" evidence="12">
    <location>
        <begin position="196"/>
        <end position="223"/>
    </location>
</feature>
<organism evidence="16">
    <name type="scientific">Drosophila rhopaloa</name>
    <name type="common">Fruit fly</name>
    <dbReference type="NCBI Taxonomy" id="1041015"/>
    <lineage>
        <taxon>Eukaryota</taxon>
        <taxon>Metazoa</taxon>
        <taxon>Ecdysozoa</taxon>
        <taxon>Arthropoda</taxon>
        <taxon>Hexapoda</taxon>
        <taxon>Insecta</taxon>
        <taxon>Pterygota</taxon>
        <taxon>Neoptera</taxon>
        <taxon>Endopterygota</taxon>
        <taxon>Diptera</taxon>
        <taxon>Brachycera</taxon>
        <taxon>Muscomorpha</taxon>
        <taxon>Ephydroidea</taxon>
        <taxon>Drosophilidae</taxon>
        <taxon>Drosophila</taxon>
        <taxon>Sophophora</taxon>
    </lineage>
</organism>
<name>A0A6P4FKK2_DRORH</name>
<dbReference type="GeneID" id="108050674"/>
<dbReference type="SUPFAM" id="SSF57716">
    <property type="entry name" value="Glucocorticoid receptor-like (DNA-binding domain)"/>
    <property type="match status" value="1"/>
</dbReference>
<evidence type="ECO:0000313" key="16">
    <source>
        <dbReference type="RefSeq" id="XP_016987943.1"/>
    </source>
</evidence>
<dbReference type="AlphaFoldDB" id="A0A6P4FKK2"/>
<evidence type="ECO:0000256" key="5">
    <source>
        <dbReference type="ARBA" id="ARBA00022833"/>
    </source>
</evidence>
<dbReference type="PROSITE" id="PS50157">
    <property type="entry name" value="ZINC_FINGER_C2H2_2"/>
    <property type="match status" value="5"/>
</dbReference>
<dbReference type="OrthoDB" id="6077919at2759"/>
<feature type="domain" description="C2H2-type" evidence="12">
    <location>
        <begin position="311"/>
        <end position="340"/>
    </location>
</feature>
<keyword evidence="7" id="KW-0804">Transcription</keyword>
<accession>A0A6P4FKK2</accession>
<evidence type="ECO:0000256" key="11">
    <source>
        <dbReference type="SAM" id="MobiDB-lite"/>
    </source>
</evidence>
<dbReference type="PROSITE" id="PS51915">
    <property type="entry name" value="ZAD"/>
    <property type="match status" value="1"/>
</dbReference>
<feature type="binding site" evidence="10">
    <location>
        <position position="8"/>
    </location>
    <ligand>
        <name>Zn(2+)</name>
        <dbReference type="ChEBI" id="CHEBI:29105"/>
    </ligand>
</feature>
<feature type="compositionally biased region" description="Pro residues" evidence="11">
    <location>
        <begin position="165"/>
        <end position="174"/>
    </location>
</feature>
<evidence type="ECO:0000256" key="9">
    <source>
        <dbReference type="PROSITE-ProRule" id="PRU00042"/>
    </source>
</evidence>
<dbReference type="GO" id="GO:0010468">
    <property type="term" value="P:regulation of gene expression"/>
    <property type="evidence" value="ECO:0007669"/>
    <property type="project" value="TreeGrafter"/>
</dbReference>
<dbReference type="Gene3D" id="3.30.160.60">
    <property type="entry name" value="Classic Zinc Finger"/>
    <property type="match status" value="4"/>
</dbReference>
<dbReference type="InterPro" id="IPR050331">
    <property type="entry name" value="Zinc_finger"/>
</dbReference>
<feature type="compositionally biased region" description="Basic and acidic residues" evidence="11">
    <location>
        <begin position="339"/>
        <end position="354"/>
    </location>
</feature>
<feature type="domain" description="C2H2-type" evidence="12">
    <location>
        <begin position="223"/>
        <end position="251"/>
    </location>
</feature>
<evidence type="ECO:0000259" key="12">
    <source>
        <dbReference type="PROSITE" id="PS50157"/>
    </source>
</evidence>
<dbReference type="InterPro" id="IPR036236">
    <property type="entry name" value="Znf_C2H2_sf"/>
</dbReference>
<feature type="binding site" evidence="10">
    <location>
        <position position="5"/>
    </location>
    <ligand>
        <name>Zn(2+)</name>
        <dbReference type="ChEBI" id="CHEBI:29105"/>
    </ligand>
</feature>
<keyword evidence="2 10" id="KW-0479">Metal-binding</keyword>
<gene>
    <name evidence="16" type="primary">LOC108050674</name>
    <name evidence="14" type="synonym">108050674</name>
</gene>
<evidence type="ECO:0000256" key="8">
    <source>
        <dbReference type="ARBA" id="ARBA00023242"/>
    </source>
</evidence>
<feature type="region of interest" description="Disordered" evidence="11">
    <location>
        <begin position="337"/>
        <end position="417"/>
    </location>
</feature>
<keyword evidence="5 10" id="KW-0862">Zinc</keyword>
<keyword evidence="15" id="KW-1185">Reference proteome</keyword>
<reference evidence="15" key="1">
    <citation type="journal article" date="2021" name="Elife">
        <title>Highly contiguous assemblies of 101 drosophilid genomes.</title>
        <authorList>
            <person name="Kim B.Y."/>
            <person name="Wang J.R."/>
            <person name="Miller D.E."/>
            <person name="Barmina O."/>
            <person name="Delaney E."/>
            <person name="Thompson A."/>
            <person name="Comeault A.A."/>
            <person name="Peede D."/>
            <person name="D'Agostino E.R."/>
            <person name="Pelaez J."/>
            <person name="Aguilar J.M."/>
            <person name="Haji D."/>
            <person name="Matsunaga T."/>
            <person name="Armstrong E.E."/>
            <person name="Zych M."/>
            <person name="Ogawa Y."/>
            <person name="Stamenkovic-Radak M."/>
            <person name="Jelic M."/>
            <person name="Veselinovic M.S."/>
            <person name="Tanaskovic M."/>
            <person name="Eric P."/>
            <person name="Gao J.J."/>
            <person name="Katoh T.K."/>
            <person name="Toda M.J."/>
            <person name="Watabe H."/>
            <person name="Watada M."/>
            <person name="Davis J.S."/>
            <person name="Moyle L.C."/>
            <person name="Manoli G."/>
            <person name="Bertolini E."/>
            <person name="Kostal V."/>
            <person name="Hawley R.S."/>
            <person name="Takahashi A."/>
            <person name="Jones C.D."/>
            <person name="Price D.K."/>
            <person name="Whiteman N."/>
            <person name="Kopp A."/>
            <person name="Matute D.R."/>
            <person name="Petrov D.A."/>
        </authorList>
    </citation>
    <scope>NUCLEOTIDE SEQUENCE [LARGE SCALE GENOMIC DNA]</scope>
</reference>
<dbReference type="Pfam" id="PF00096">
    <property type="entry name" value="zf-C2H2"/>
    <property type="match status" value="2"/>
</dbReference>
<evidence type="ECO:0000256" key="3">
    <source>
        <dbReference type="ARBA" id="ARBA00022737"/>
    </source>
</evidence>
<evidence type="ECO:0000256" key="2">
    <source>
        <dbReference type="ARBA" id="ARBA00022723"/>
    </source>
</evidence>
<dbReference type="Gene3D" id="3.40.1800.20">
    <property type="match status" value="1"/>
</dbReference>
<evidence type="ECO:0000256" key="7">
    <source>
        <dbReference type="ARBA" id="ARBA00023163"/>
    </source>
</evidence>
<dbReference type="SMART" id="SM00868">
    <property type="entry name" value="zf-AD"/>
    <property type="match status" value="1"/>
</dbReference>
<feature type="binding site" evidence="10">
    <location>
        <position position="51"/>
    </location>
    <ligand>
        <name>Zn(2+)</name>
        <dbReference type="ChEBI" id="CHEBI:29105"/>
    </ligand>
</feature>
<evidence type="ECO:0000256" key="6">
    <source>
        <dbReference type="ARBA" id="ARBA00023015"/>
    </source>
</evidence>
<keyword evidence="3" id="KW-0677">Repeat</keyword>
<comment type="subcellular location">
    <subcellularLocation>
        <location evidence="1">Nucleus</location>
    </subcellularLocation>
</comment>
<evidence type="ECO:0000313" key="15">
    <source>
        <dbReference type="Proteomes" id="UP001652680"/>
    </source>
</evidence>
<dbReference type="Pfam" id="PF07776">
    <property type="entry name" value="zf-AD"/>
    <property type="match status" value="1"/>
</dbReference>